<dbReference type="EMBL" id="CP036422">
    <property type="protein sequence ID" value="QFU76839.1"/>
    <property type="molecule type" value="Genomic_DNA"/>
</dbReference>
<proteinExistence type="inferred from homology"/>
<dbReference type="SUPFAM" id="SSF56529">
    <property type="entry name" value="FAH"/>
    <property type="match status" value="1"/>
</dbReference>
<dbReference type="KEGG" id="halc:EY643_14935"/>
<evidence type="ECO:0000256" key="1">
    <source>
        <dbReference type="ARBA" id="ARBA00010211"/>
    </source>
</evidence>
<comment type="catalytic activity">
    <reaction evidence="4">
        <text>(2E,4Z)-5-hydroxypenta-2,4-diene-1,2,5-tricarboxylate = (3E,5R)-5-carboxy-2-oxohept-3-enedioate</text>
        <dbReference type="Rhea" id="RHEA:18813"/>
        <dbReference type="ChEBI" id="CHEBI:47961"/>
        <dbReference type="ChEBI" id="CHEBI:87491"/>
        <dbReference type="EC" id="5.3.3.10"/>
    </reaction>
</comment>
<evidence type="ECO:0000256" key="6">
    <source>
        <dbReference type="ARBA" id="ARBA00060569"/>
    </source>
</evidence>
<dbReference type="Gene3D" id="3.90.850.10">
    <property type="entry name" value="Fumarylacetoacetase-like, C-terminal domain"/>
    <property type="match status" value="1"/>
</dbReference>
<keyword evidence="9" id="KW-0378">Hydrolase</keyword>
<comment type="similarity">
    <text evidence="1">Belongs to the FAH family.</text>
</comment>
<dbReference type="GO" id="GO:0046872">
    <property type="term" value="F:metal ion binding"/>
    <property type="evidence" value="ECO:0007669"/>
    <property type="project" value="UniProtKB-KW"/>
</dbReference>
<name>A0A5P9NMI8_9GAMM</name>
<dbReference type="GO" id="GO:0008704">
    <property type="term" value="F:5-carboxymethyl-2-hydroxymuconate delta-isomerase activity"/>
    <property type="evidence" value="ECO:0007669"/>
    <property type="project" value="UniProtKB-EC"/>
</dbReference>
<dbReference type="PANTHER" id="PTHR42796">
    <property type="entry name" value="FUMARYLACETOACETATE HYDROLASE DOMAIN-CONTAINING PROTEIN 2A-RELATED"/>
    <property type="match status" value="1"/>
</dbReference>
<evidence type="ECO:0000256" key="5">
    <source>
        <dbReference type="ARBA" id="ARBA00057150"/>
    </source>
</evidence>
<dbReference type="RefSeq" id="WP_153239981.1">
    <property type="nucleotide sequence ID" value="NZ_CP036422.1"/>
</dbReference>
<dbReference type="InterPro" id="IPR051121">
    <property type="entry name" value="FAH"/>
</dbReference>
<comment type="function">
    <text evidence="5">Decarboxylates OPET (5-oxo-pent-3-ene-1,2,5-tricarboxylic acid) into HHDD (2-hydroxy-hept-2,4-diene-1,7-dioate) and isomerizes it to OHED (2-oxo-hept-3-ene-1,7-dioate).</text>
</comment>
<comment type="catalytic activity">
    <reaction evidence="3">
        <text>(3E,5R)-5-carboxy-2-oxohept-3-enedioate + H(+) = (4Z)-2-oxohept-4-enedioate + CO2</text>
        <dbReference type="Rhea" id="RHEA:14397"/>
        <dbReference type="ChEBI" id="CHEBI:15378"/>
        <dbReference type="ChEBI" id="CHEBI:16526"/>
        <dbReference type="ChEBI" id="CHEBI:87491"/>
        <dbReference type="ChEBI" id="CHEBI:87507"/>
        <dbReference type="EC" id="4.1.1.68"/>
    </reaction>
</comment>
<dbReference type="PANTHER" id="PTHR42796:SF4">
    <property type="entry name" value="FUMARYLACETOACETATE HYDROLASE DOMAIN-CONTAINING PROTEIN 2A"/>
    <property type="match status" value="1"/>
</dbReference>
<dbReference type="Pfam" id="PF01557">
    <property type="entry name" value="FAA_hydrolase"/>
    <property type="match status" value="1"/>
</dbReference>
<dbReference type="InterPro" id="IPR011234">
    <property type="entry name" value="Fumarylacetoacetase-like_C"/>
</dbReference>
<keyword evidence="10" id="KW-1185">Reference proteome</keyword>
<dbReference type="FunFam" id="3.90.850.10:FF:000002">
    <property type="entry name" value="2-hydroxyhepta-2,4-diene-1,7-dioate isomerase"/>
    <property type="match status" value="1"/>
</dbReference>
<feature type="domain" description="Fumarylacetoacetase-like C-terminal" evidence="8">
    <location>
        <begin position="71"/>
        <end position="276"/>
    </location>
</feature>
<evidence type="ECO:0000256" key="2">
    <source>
        <dbReference type="ARBA" id="ARBA00022723"/>
    </source>
</evidence>
<gene>
    <name evidence="9" type="ORF">EY643_14935</name>
</gene>
<sequence length="277" mass="29482">MKLVRIGQPGAERAGIIDEAGSARDLSSIVGDIDGTVFASSVMAELKALDLSALPVLPDGRFGPCITGVGKIICVGLNYYDHATESGFEAPKEPVLFMKASSSLCGAYDTVEMPVGGEKLDYEVELGVVIGATAKNVSIEDAADCVGGYCIFNDVSERAFQLEGTGQWLKGKSCDTFGPCGPWLVTPDEIEDIANLDLTLKVNDEVRQKANTRDMLFGVPELISYISRFMTLQPGDLIASGTPSGVAMGMNPSRYLKPGDAMELTIDSLGRQRQVVT</sequence>
<reference evidence="9 10" key="1">
    <citation type="submission" date="2019-02" db="EMBL/GenBank/DDBJ databases">
        <authorList>
            <person name="Li S.-H."/>
        </authorList>
    </citation>
    <scope>NUCLEOTIDE SEQUENCE [LARGE SCALE GENOMIC DNA]</scope>
    <source>
        <strain evidence="9 10">IMCC14385</strain>
    </source>
</reference>
<comment type="pathway">
    <text evidence="7">Aromatic compound metabolism; 4-hydroxyphenylacetate degradation; pyruvate and succinate semialdehyde from 4-hydroxyphenylacetate: step 5/7.</text>
</comment>
<dbReference type="GO" id="GO:0019752">
    <property type="term" value="P:carboxylic acid metabolic process"/>
    <property type="evidence" value="ECO:0007669"/>
    <property type="project" value="UniProtKB-ARBA"/>
</dbReference>
<protein>
    <submittedName>
        <fullName evidence="9">FAA hydrolase family protein</fullName>
    </submittedName>
</protein>
<evidence type="ECO:0000313" key="9">
    <source>
        <dbReference type="EMBL" id="QFU76839.1"/>
    </source>
</evidence>
<comment type="pathway">
    <text evidence="6">Aromatic compound metabolism; 4-hydroxyphenylacetate degradation; pyruvate and succinate semialdehyde from 4-hydroxyphenylacetate: step 4/7.</text>
</comment>
<dbReference type="OrthoDB" id="9805307at2"/>
<evidence type="ECO:0000256" key="3">
    <source>
        <dbReference type="ARBA" id="ARBA00051258"/>
    </source>
</evidence>
<dbReference type="GO" id="GO:0018800">
    <property type="term" value="F:5-oxopent-3-ene-1,2,5-tricarboxylate decarboxylase activity"/>
    <property type="evidence" value="ECO:0007669"/>
    <property type="project" value="UniProtKB-EC"/>
</dbReference>
<keyword evidence="2" id="KW-0479">Metal-binding</keyword>
<evidence type="ECO:0000259" key="8">
    <source>
        <dbReference type="Pfam" id="PF01557"/>
    </source>
</evidence>
<evidence type="ECO:0000256" key="4">
    <source>
        <dbReference type="ARBA" id="ARBA00052790"/>
    </source>
</evidence>
<dbReference type="AlphaFoldDB" id="A0A5P9NMI8"/>
<evidence type="ECO:0000256" key="7">
    <source>
        <dbReference type="ARBA" id="ARBA00060680"/>
    </source>
</evidence>
<organism evidence="9 10">
    <name type="scientific">Halioglobus maricola</name>
    <dbReference type="NCBI Taxonomy" id="2601894"/>
    <lineage>
        <taxon>Bacteria</taxon>
        <taxon>Pseudomonadati</taxon>
        <taxon>Pseudomonadota</taxon>
        <taxon>Gammaproteobacteria</taxon>
        <taxon>Cellvibrionales</taxon>
        <taxon>Halieaceae</taxon>
        <taxon>Halioglobus</taxon>
    </lineage>
</organism>
<accession>A0A5P9NMI8</accession>
<dbReference type="InterPro" id="IPR036663">
    <property type="entry name" value="Fumarylacetoacetase_C_sf"/>
</dbReference>
<dbReference type="Proteomes" id="UP000326287">
    <property type="component" value="Chromosome"/>
</dbReference>
<evidence type="ECO:0000313" key="10">
    <source>
        <dbReference type="Proteomes" id="UP000326287"/>
    </source>
</evidence>
<dbReference type="GO" id="GO:0016787">
    <property type="term" value="F:hydrolase activity"/>
    <property type="evidence" value="ECO:0007669"/>
    <property type="project" value="UniProtKB-KW"/>
</dbReference>